<evidence type="ECO:0000313" key="8">
    <source>
        <dbReference type="Proteomes" id="UP000003299"/>
    </source>
</evidence>
<evidence type="ECO:0000313" key="7">
    <source>
        <dbReference type="EMBL" id="EGD08817.1"/>
    </source>
</evidence>
<evidence type="ECO:0000259" key="5">
    <source>
        <dbReference type="PROSITE" id="PS50111"/>
    </source>
</evidence>
<dbReference type="CDD" id="cd11386">
    <property type="entry name" value="MCP_signal"/>
    <property type="match status" value="1"/>
</dbReference>
<dbReference type="PANTHER" id="PTHR43531">
    <property type="entry name" value="PROTEIN ICFG"/>
    <property type="match status" value="1"/>
</dbReference>
<keyword evidence="3" id="KW-0807">Transducer</keyword>
<dbReference type="AlphaFoldDB" id="F0BFF2"/>
<evidence type="ECO:0000256" key="2">
    <source>
        <dbReference type="ARBA" id="ARBA00029447"/>
    </source>
</evidence>
<evidence type="ECO:0000256" key="3">
    <source>
        <dbReference type="PROSITE-ProRule" id="PRU00284"/>
    </source>
</evidence>
<dbReference type="Pfam" id="PF18947">
    <property type="entry name" value="HAMP_2"/>
    <property type="match status" value="1"/>
</dbReference>
<evidence type="ECO:0000256" key="4">
    <source>
        <dbReference type="SAM" id="Phobius"/>
    </source>
</evidence>
<comment type="similarity">
    <text evidence="2">Belongs to the methyl-accepting chemotaxis (MCP) protein family.</text>
</comment>
<keyword evidence="4" id="KW-1133">Transmembrane helix</keyword>
<feature type="domain" description="HAMP" evidence="6">
    <location>
        <begin position="454"/>
        <end position="500"/>
    </location>
</feature>
<dbReference type="eggNOG" id="COG5000">
    <property type="taxonomic scope" value="Bacteria"/>
</dbReference>
<dbReference type="Pfam" id="PF12729">
    <property type="entry name" value="4HB_MCP_1"/>
    <property type="match status" value="1"/>
</dbReference>
<dbReference type="SUPFAM" id="SSF55785">
    <property type="entry name" value="PYP-like sensor domain (PAS domain)"/>
    <property type="match status" value="1"/>
</dbReference>
<feature type="domain" description="Methyl-accepting transducer" evidence="5">
    <location>
        <begin position="505"/>
        <end position="734"/>
    </location>
</feature>
<dbReference type="Gene3D" id="6.10.340.10">
    <property type="match status" value="1"/>
</dbReference>
<sequence length="808" mass="86216">MRIYFYGGIVSMKWINNLKLMPRLMLAFGIVLLIMLVQGIIAYSGLASLNNVTRDLAGNTMSSVREAGDLRGMLGEYRNASYQNLVRASDAVKQEAKVRAKRLNGEIEATIKGYPRLIESPQQKKLFDVFVADWKKASASYASVDEMMELNLPDDAIDTFVGETRTLHNKAKDSLAALIAEDNLLAQAAKTKAEKVHATSVTLTLVVLLIGIAGGLGLAFLFARSIVRSMRGAVSTATEIAGGKLDGQINVQGQDEVGELMRSMQRMQRDLKERIERDRKIADENLRIRTALDKSSTGTFITDPDRVMIYANDAFKKIVAQYESSIRLASPEFDAGKVIGQHISYLGLSDATVRKAIAALERDGVTSFEERFGEVVLAQTVTGIKNEQGETTGEVCEWRDRTIEVQVEEEVARIVRAAASGDMSGRVETDGKQGFFLQLAQQLNGLLDANAGSLEQISALLSALSRGDLTVRMHGQFSGVFAQMRDDANATAEQLADIVGRIKLSSSAINSAAGEIASGNSDLSHRTEQQAANLEETAASMEELTSTVKQNAESARQANQLAIGATGVASQGGDVVSQVVTTMSGIEASSKKIADIISVIDGIAFQTNILALNAAVEAARAGEQGRGFAVVASEVRTLAQRSAGAAKEIKGLIDDSVHKVAEGSALVRKAGATMAEIVASVQRVTDIMGEISAASQEQSTGIEQVNQTITQMDETTQQNAALVEEATAAARSMEEQAGHLAEAVSVFKLDESAAAAQARVRPVASRPVAVKTAAKSTVRTAAAPARSAKPQAALADGNWQLARVLSHS</sequence>
<dbReference type="Gene3D" id="1.10.287.950">
    <property type="entry name" value="Methyl-accepting chemotaxis protein"/>
    <property type="match status" value="1"/>
</dbReference>
<comment type="caution">
    <text evidence="7">The sequence shown here is derived from an EMBL/GenBank/DDBJ whole genome shotgun (WGS) entry which is preliminary data.</text>
</comment>
<dbReference type="PANTHER" id="PTHR43531:SF14">
    <property type="entry name" value="METHYL-ACCEPTING CHEMOTAXIS PROTEIN I-RELATED"/>
    <property type="match status" value="1"/>
</dbReference>
<dbReference type="CDD" id="cd06225">
    <property type="entry name" value="HAMP"/>
    <property type="match status" value="1"/>
</dbReference>
<dbReference type="EMBL" id="AEQV01000103">
    <property type="protein sequence ID" value="EGD08817.1"/>
    <property type="molecule type" value="Genomic_DNA"/>
</dbReference>
<evidence type="ECO:0000259" key="6">
    <source>
        <dbReference type="PROSITE" id="PS50885"/>
    </source>
</evidence>
<feature type="domain" description="HAMP" evidence="6">
    <location>
        <begin position="224"/>
        <end position="276"/>
    </location>
</feature>
<name>F0BFF2_9XANT</name>
<reference evidence="7 8" key="1">
    <citation type="journal article" date="2011" name="BMC Genomics">
        <title>Comparative genomics reveals diversity among xanthomonads infecting tomato and pepper.</title>
        <authorList>
            <person name="Potnis N."/>
            <person name="Krasileva K."/>
            <person name="Chow V."/>
            <person name="Almeida N.F."/>
            <person name="Patil P.B."/>
            <person name="Ryan R.P."/>
            <person name="Sharlach M."/>
            <person name="Behlau F."/>
            <person name="Dow J.M."/>
            <person name="Momol M.T."/>
            <person name="White F.F."/>
            <person name="Preston J.F."/>
            <person name="Vinatzer B.A."/>
            <person name="Koebnik R."/>
            <person name="Setubal J.C."/>
            <person name="Norman D.J."/>
            <person name="Staskawicz B.J."/>
            <person name="Jones J.B."/>
        </authorList>
    </citation>
    <scope>NUCLEOTIDE SEQUENCE [LARGE SCALE GENOMIC DNA]</scope>
    <source>
        <strain evidence="7 8">ATCC 35937</strain>
    </source>
</reference>
<dbReference type="InterPro" id="IPR004089">
    <property type="entry name" value="MCPsignal_dom"/>
</dbReference>
<dbReference type="Pfam" id="PF00015">
    <property type="entry name" value="MCPsignal"/>
    <property type="match status" value="1"/>
</dbReference>
<dbReference type="PROSITE" id="PS50885">
    <property type="entry name" value="HAMP"/>
    <property type="match status" value="2"/>
</dbReference>
<dbReference type="InterPro" id="IPR003660">
    <property type="entry name" value="HAMP_dom"/>
</dbReference>
<dbReference type="Gene3D" id="3.30.450.20">
    <property type="entry name" value="PAS domain"/>
    <property type="match status" value="1"/>
</dbReference>
<evidence type="ECO:0000256" key="1">
    <source>
        <dbReference type="ARBA" id="ARBA00022481"/>
    </source>
</evidence>
<dbReference type="InterPro" id="IPR024478">
    <property type="entry name" value="HlyB_4HB_MCP"/>
</dbReference>
<dbReference type="SUPFAM" id="SSF58104">
    <property type="entry name" value="Methyl-accepting chemotaxis protein (MCP) signaling domain"/>
    <property type="match status" value="1"/>
</dbReference>
<dbReference type="InterPro" id="IPR035965">
    <property type="entry name" value="PAS-like_dom_sf"/>
</dbReference>
<dbReference type="GO" id="GO:0004888">
    <property type="term" value="F:transmembrane signaling receptor activity"/>
    <property type="evidence" value="ECO:0007669"/>
    <property type="project" value="TreeGrafter"/>
</dbReference>
<dbReference type="InterPro" id="IPR051310">
    <property type="entry name" value="MCP_chemotaxis"/>
</dbReference>
<keyword evidence="4" id="KW-0472">Membrane</keyword>
<accession>F0BFF2</accession>
<dbReference type="Proteomes" id="UP000003299">
    <property type="component" value="Unassembled WGS sequence"/>
</dbReference>
<gene>
    <name evidence="7" type="ORF">XVE_2945</name>
</gene>
<keyword evidence="4" id="KW-0812">Transmembrane</keyword>
<dbReference type="FunFam" id="1.10.287.950:FF:000002">
    <property type="entry name" value="Methyl-accepting chemotaxis protein"/>
    <property type="match status" value="1"/>
</dbReference>
<feature type="transmembrane region" description="Helical" evidence="4">
    <location>
        <begin position="201"/>
        <end position="223"/>
    </location>
</feature>
<proteinExistence type="inferred from homology"/>
<dbReference type="eggNOG" id="COG0840">
    <property type="taxonomic scope" value="Bacteria"/>
</dbReference>
<keyword evidence="1" id="KW-0488">Methylation</keyword>
<dbReference type="PROSITE" id="PS50111">
    <property type="entry name" value="CHEMOTAXIS_TRANSDUC_2"/>
    <property type="match status" value="1"/>
</dbReference>
<protein>
    <submittedName>
        <fullName evidence="7">Methyl-accepting chemotaxis protein</fullName>
    </submittedName>
</protein>
<organism evidence="7 8">
    <name type="scientific">Xanthomonas vesicatoria ATCC 35937</name>
    <dbReference type="NCBI Taxonomy" id="925775"/>
    <lineage>
        <taxon>Bacteria</taxon>
        <taxon>Pseudomonadati</taxon>
        <taxon>Pseudomonadota</taxon>
        <taxon>Gammaproteobacteria</taxon>
        <taxon>Lysobacterales</taxon>
        <taxon>Lysobacteraceae</taxon>
        <taxon>Xanthomonas</taxon>
    </lineage>
</organism>
<dbReference type="GO" id="GO:0005886">
    <property type="term" value="C:plasma membrane"/>
    <property type="evidence" value="ECO:0007669"/>
    <property type="project" value="TreeGrafter"/>
</dbReference>
<dbReference type="SMART" id="SM00283">
    <property type="entry name" value="MA"/>
    <property type="match status" value="1"/>
</dbReference>
<dbReference type="SUPFAM" id="SSF158472">
    <property type="entry name" value="HAMP domain-like"/>
    <property type="match status" value="1"/>
</dbReference>
<dbReference type="SMART" id="SM00304">
    <property type="entry name" value="HAMP"/>
    <property type="match status" value="2"/>
</dbReference>
<dbReference type="Pfam" id="PF00672">
    <property type="entry name" value="HAMP"/>
    <property type="match status" value="1"/>
</dbReference>
<dbReference type="GO" id="GO:0006935">
    <property type="term" value="P:chemotaxis"/>
    <property type="evidence" value="ECO:0007669"/>
    <property type="project" value="UniProtKB-KW"/>
</dbReference>
<dbReference type="GO" id="GO:0007165">
    <property type="term" value="P:signal transduction"/>
    <property type="evidence" value="ECO:0007669"/>
    <property type="project" value="UniProtKB-KW"/>
</dbReference>